<dbReference type="InterPro" id="IPR020538">
    <property type="entry name" value="Hydgase_Ni_incorp_HypA/HybF_CS"/>
</dbReference>
<comment type="caution">
    <text evidence="6">The sequence shown here is derived from an EMBL/GenBank/DDBJ whole genome shotgun (WGS) entry which is preliminary data.</text>
</comment>
<comment type="similarity">
    <text evidence="1 5">Belongs to the HypA/HybF family.</text>
</comment>
<keyword evidence="2 5" id="KW-0533">Nickel</keyword>
<dbReference type="Gene3D" id="3.30.2320.80">
    <property type="match status" value="1"/>
</dbReference>
<dbReference type="PROSITE" id="PS01249">
    <property type="entry name" value="HYPA"/>
    <property type="match status" value="1"/>
</dbReference>
<evidence type="ECO:0000256" key="4">
    <source>
        <dbReference type="ARBA" id="ARBA00022833"/>
    </source>
</evidence>
<dbReference type="SUPFAM" id="SSF57802">
    <property type="entry name" value="Rubredoxin-like"/>
    <property type="match status" value="1"/>
</dbReference>
<dbReference type="EMBL" id="JAAKYA010000017">
    <property type="protein sequence ID" value="NGO38495.1"/>
    <property type="molecule type" value="Genomic_DNA"/>
</dbReference>
<protein>
    <recommendedName>
        <fullName evidence="5">Hydrogenase maturation factor HypA</fullName>
    </recommendedName>
</protein>
<keyword evidence="3 5" id="KW-0479">Metal-binding</keyword>
<dbReference type="PANTHER" id="PTHR34535:SF3">
    <property type="entry name" value="HYDROGENASE MATURATION FACTOR HYPA"/>
    <property type="match status" value="1"/>
</dbReference>
<proteinExistence type="inferred from homology"/>
<dbReference type="HAMAP" id="MF_00213">
    <property type="entry name" value="HypA_HybF"/>
    <property type="match status" value="1"/>
</dbReference>
<dbReference type="PIRSF" id="PIRSF004761">
    <property type="entry name" value="Hydrgn_mat_HypA"/>
    <property type="match status" value="1"/>
</dbReference>
<sequence length="113" mass="12113">MHEVGLMSEAVEIALREAQARGARRITALRLRVGTLSGVVPEALSFAFDLVTARTAAEGARLEIESVPAVWRCVACGREFGGEEPWPACPHCGGAEAELRQGRELEIASIDLV</sequence>
<accession>A0A6M1RP84</accession>
<comment type="function">
    <text evidence="5">Involved in the maturation of [NiFe] hydrogenases. Required for nickel insertion into the metal center of the hydrogenase.</text>
</comment>
<dbReference type="AlphaFoldDB" id="A0A6M1RP84"/>
<evidence type="ECO:0000313" key="6">
    <source>
        <dbReference type="EMBL" id="NGO38495.1"/>
    </source>
</evidence>
<feature type="binding site" evidence="5">
    <location>
        <position position="2"/>
    </location>
    <ligand>
        <name>Ni(2+)</name>
        <dbReference type="ChEBI" id="CHEBI:49786"/>
    </ligand>
</feature>
<dbReference type="RefSeq" id="WP_165105997.1">
    <property type="nucleotide sequence ID" value="NZ_JAAKYA010000017.1"/>
</dbReference>
<feature type="binding site" evidence="5">
    <location>
        <position position="76"/>
    </location>
    <ligand>
        <name>Zn(2+)</name>
        <dbReference type="ChEBI" id="CHEBI:29105"/>
    </ligand>
</feature>
<feature type="binding site" evidence="5">
    <location>
        <position position="92"/>
    </location>
    <ligand>
        <name>Zn(2+)</name>
        <dbReference type="ChEBI" id="CHEBI:29105"/>
    </ligand>
</feature>
<feature type="binding site" evidence="5">
    <location>
        <position position="73"/>
    </location>
    <ligand>
        <name>Zn(2+)</name>
        <dbReference type="ChEBI" id="CHEBI:29105"/>
    </ligand>
</feature>
<evidence type="ECO:0000256" key="3">
    <source>
        <dbReference type="ARBA" id="ARBA00022723"/>
    </source>
</evidence>
<keyword evidence="4 5" id="KW-0862">Zinc</keyword>
<name>A0A6M1RP84_9BACT</name>
<reference evidence="6 7" key="1">
    <citation type="submission" date="2020-02" db="EMBL/GenBank/DDBJ databases">
        <title>Draft genome sequence of Limisphaera ngatamarikiensis NGM72.4T, a thermophilic Verrucomicrobia grouped in subdivision 3.</title>
        <authorList>
            <person name="Carere C.R."/>
            <person name="Steen J."/>
            <person name="Hugenholtz P."/>
            <person name="Stott M.B."/>
        </authorList>
    </citation>
    <scope>NUCLEOTIDE SEQUENCE [LARGE SCALE GENOMIC DNA]</scope>
    <source>
        <strain evidence="6 7">NGM72.4</strain>
    </source>
</reference>
<gene>
    <name evidence="5 6" type="primary">hypA</name>
    <name evidence="6" type="ORF">G4L39_03660</name>
</gene>
<evidence type="ECO:0000256" key="2">
    <source>
        <dbReference type="ARBA" id="ARBA00022596"/>
    </source>
</evidence>
<evidence type="ECO:0000256" key="5">
    <source>
        <dbReference type="HAMAP-Rule" id="MF_00213"/>
    </source>
</evidence>
<dbReference type="Proteomes" id="UP000477311">
    <property type="component" value="Unassembled WGS sequence"/>
</dbReference>
<dbReference type="GO" id="GO:0008270">
    <property type="term" value="F:zinc ion binding"/>
    <property type="evidence" value="ECO:0007669"/>
    <property type="project" value="UniProtKB-UniRule"/>
</dbReference>
<evidence type="ECO:0000313" key="7">
    <source>
        <dbReference type="Proteomes" id="UP000477311"/>
    </source>
</evidence>
<dbReference type="NCBIfam" id="TIGR00100">
    <property type="entry name" value="hypA"/>
    <property type="match status" value="1"/>
</dbReference>
<dbReference type="Pfam" id="PF01155">
    <property type="entry name" value="HypA"/>
    <property type="match status" value="1"/>
</dbReference>
<dbReference type="GO" id="GO:0051604">
    <property type="term" value="P:protein maturation"/>
    <property type="evidence" value="ECO:0007669"/>
    <property type="project" value="InterPro"/>
</dbReference>
<dbReference type="InterPro" id="IPR000688">
    <property type="entry name" value="HypA/HybF"/>
</dbReference>
<feature type="binding site" evidence="5">
    <location>
        <position position="89"/>
    </location>
    <ligand>
        <name>Zn(2+)</name>
        <dbReference type="ChEBI" id="CHEBI:29105"/>
    </ligand>
</feature>
<dbReference type="PANTHER" id="PTHR34535">
    <property type="entry name" value="HYDROGENASE MATURATION FACTOR HYPA"/>
    <property type="match status" value="1"/>
</dbReference>
<keyword evidence="7" id="KW-1185">Reference proteome</keyword>
<organism evidence="6 7">
    <name type="scientific">Limisphaera ngatamarikiensis</name>
    <dbReference type="NCBI Taxonomy" id="1324935"/>
    <lineage>
        <taxon>Bacteria</taxon>
        <taxon>Pseudomonadati</taxon>
        <taxon>Verrucomicrobiota</taxon>
        <taxon>Verrucomicrobiia</taxon>
        <taxon>Limisphaerales</taxon>
        <taxon>Limisphaeraceae</taxon>
        <taxon>Limisphaera</taxon>
    </lineage>
</organism>
<evidence type="ECO:0000256" key="1">
    <source>
        <dbReference type="ARBA" id="ARBA00010748"/>
    </source>
</evidence>
<dbReference type="GO" id="GO:0016151">
    <property type="term" value="F:nickel cation binding"/>
    <property type="evidence" value="ECO:0007669"/>
    <property type="project" value="UniProtKB-UniRule"/>
</dbReference>